<keyword evidence="8" id="KW-0413">Isomerase</keyword>
<feature type="domain" description="Helicase ATP-binding" evidence="15">
    <location>
        <begin position="850"/>
        <end position="1032"/>
    </location>
</feature>
<dbReference type="InterPro" id="IPR001763">
    <property type="entry name" value="Rhodanese-like_dom"/>
</dbReference>
<dbReference type="Gene3D" id="1.10.150.80">
    <property type="entry name" value="HRDC domain"/>
    <property type="match status" value="1"/>
</dbReference>
<dbReference type="InterPro" id="IPR044876">
    <property type="entry name" value="HRDC_dom_sf"/>
</dbReference>
<evidence type="ECO:0000256" key="10">
    <source>
        <dbReference type="ARBA" id="ARBA00034617"/>
    </source>
</evidence>
<organism evidence="17 18">
    <name type="scientific">Lojkania enalia</name>
    <dbReference type="NCBI Taxonomy" id="147567"/>
    <lineage>
        <taxon>Eukaryota</taxon>
        <taxon>Fungi</taxon>
        <taxon>Dikarya</taxon>
        <taxon>Ascomycota</taxon>
        <taxon>Pezizomycotina</taxon>
        <taxon>Dothideomycetes</taxon>
        <taxon>Pleosporomycetidae</taxon>
        <taxon>Pleosporales</taxon>
        <taxon>Pleosporales incertae sedis</taxon>
        <taxon>Lojkania</taxon>
    </lineage>
</organism>
<evidence type="ECO:0000256" key="4">
    <source>
        <dbReference type="ARBA" id="ARBA00022801"/>
    </source>
</evidence>
<feature type="domain" description="Rhodanese" evidence="13">
    <location>
        <begin position="1072"/>
        <end position="1107"/>
    </location>
</feature>
<feature type="compositionally biased region" description="Polar residues" evidence="12">
    <location>
        <begin position="376"/>
        <end position="394"/>
    </location>
</feature>
<feature type="domain" description="Helicase C-terminal" evidence="16">
    <location>
        <begin position="1054"/>
        <end position="1202"/>
    </location>
</feature>
<dbReference type="OrthoDB" id="10261556at2759"/>
<evidence type="ECO:0000256" key="3">
    <source>
        <dbReference type="ARBA" id="ARBA00022741"/>
    </source>
</evidence>
<dbReference type="NCBIfam" id="TIGR00614">
    <property type="entry name" value="recQ_fam"/>
    <property type="match status" value="1"/>
</dbReference>
<dbReference type="Gene3D" id="3.40.50.300">
    <property type="entry name" value="P-loop containing nucleotide triphosphate hydrolases"/>
    <property type="match status" value="2"/>
</dbReference>
<keyword evidence="7" id="KW-0238">DNA-binding</keyword>
<dbReference type="Proteomes" id="UP000800093">
    <property type="component" value="Unassembled WGS sequence"/>
</dbReference>
<evidence type="ECO:0000256" key="7">
    <source>
        <dbReference type="ARBA" id="ARBA00023125"/>
    </source>
</evidence>
<feature type="compositionally biased region" description="Basic and acidic residues" evidence="12">
    <location>
        <begin position="75"/>
        <end position="86"/>
    </location>
</feature>
<dbReference type="PANTHER" id="PTHR13710:SF153">
    <property type="entry name" value="RECQ-LIKE DNA HELICASE BLM"/>
    <property type="match status" value="1"/>
</dbReference>
<dbReference type="InterPro" id="IPR036388">
    <property type="entry name" value="WH-like_DNA-bd_sf"/>
</dbReference>
<dbReference type="GO" id="GO:0005634">
    <property type="term" value="C:nucleus"/>
    <property type="evidence" value="ECO:0007669"/>
    <property type="project" value="UniProtKB-SubCell"/>
</dbReference>
<dbReference type="InterPro" id="IPR011545">
    <property type="entry name" value="DEAD/DEAH_box_helicase_dom"/>
</dbReference>
<accession>A0A9P4KCM4</accession>
<gene>
    <name evidence="17" type="ORF">CC78DRAFT_615306</name>
</gene>
<sequence>MPQNNLNVHLDWLLSKKPFIPPTISLVGYDPDATPNSSSSFAFQSSFDVEITSNDELETANTTPIALPLPPAPRSESRQFVTERRLSGPGMGDEMARLRSTPGRGKPKLILASIPGVETPSLTKLSRRNAHDGDPNSRQIRSVVAPAGPISASVSRTATLRKERIGNIDIDTIDLTTDNDESLSPSLVCAGKGKKRKSDEYELDVRLSKLPRPVQAIPTISPDPFETEGFVNIDQVLQPPDTPPPPYSTTIQPFQSGLADHSQEDFNGDDDLGLRSQDDLEGMVIYKAASPHYCGKKGKLLDPVHSDMSAPPRKLGKQVKNLSPIKTGHNNIEYEPSVSRISRARTRPQAHSEILDSDDDDFGDLDELIIPEIEAETSSTPIEKSPARISSQRSVKYAHMPPLDAIQSPRKPPDASSSSKPKSRLESPLAKAQSTNPTSPENISSASRRPFPRPMPLISPAELSEDQRDSIRAVVEAFLDAESRRLQDHLASASCGWDEARAAFAKHVEESGKPEAGETQKMQRARMRKESIERLISLSVRHDDLSTKRKVLKRKIDNDLNEGIFDPSDGKALNKIFKTLEDVQNQIYSSLELAGMEKYFRSIPSAAFRERNAGVIVRSTQTTPKKNVITPSCPGSSNVPQTQYVKETQISVRELWTPSRRIRYADRRSETSPPPLDFSLRQQQAKRGLSGLEERSHRVPETPQRRRSPQNQAQPTVEHEGEPVYDTEPFADDFDDDENLFSNTKGIPPYHMNEDEDFCQDDDDDFEDELVNMEYDWKGDKAPTHRRGQETIALRETSANRARQPKPSLSPKKLQSNDVGMNYPWSSDVRGALINRFGLRGFRPGQLEAINTTLSGNHCFVLMPTGGGKSLCYQLPSVITSGKTRGVTIVVSPLLSLMEDQVDACRLRFGMQAQLINGETTKAARDHILQAFDEADPQDFIQLLYVTPELLSKNQRVVGAFQRLHRRNKLARIVIDEAHCVSQWGHDFRPDYKALGEVLCQFPGVPIIALTATATQLVRTDVVSNLGMNGCRQFSQSFNRPNLSYEVFAKGKGTVNSIADLIKDKYPRKSGIVYCLARKTCEQVAKKLTSLGIEAYHYHAGMESWERSDVQKKWQANQYKVIVATIAFGMGIDKADVRFVIHHSLPKSLEGYYQETGRAGRDGKRSGCYLYYQYADSKTLKKMIEDGDGSREQKQRQHDMLRNVVQFCENKSDCRRVQVLNYFSEPFKRSDCHKTCDNCRSNSTFEEKDLTKHATAAIRLVKEVEKSNVTLLQCVDAFRGAKNSKMKDLDLDEFGFGEDLERGDVERLFNRLLDDNALIEKSVLNKAKFATNYLHVGPRSGDYLKRNKNLRLQVRITPRKVGPVTKKSVKKRAAEEAVARLEYPSTNISSPIRPTTKQSIRQYVYDGENDDDDYYEEADTRKRSAPKRAAYFRDGVAHNEAASDEYDGFEPIRIGKPKTAVLGRQRTLGAPITYDEREADLDDMQRDILNDFMKSAKSVAKKIQMDKELRKQPFSDTILREMGLNCPTNETELLAIPSIKPEMVKLYGKKFLPLIFNTRSCYGSKLPASANQSSHHDVIHEEEEEEDSELLDPNHQNVIDLCSPEPVKGRVDYGSDNESACSMEENDSDGSIQVSHHFATHVLDPKVEQYNRRSTQLEAERTGTSLKAQSSSKAAVKPGGKNRGPGKKAGGPGYRKKSSGNFNKSYNGVSKRLGTKKTSARSGSGSFGGTKKSSGGGNRGGTSGGRSGITAMPT</sequence>
<dbReference type="SUPFAM" id="SSF52540">
    <property type="entry name" value="P-loop containing nucleoside triphosphate hydrolases"/>
    <property type="match status" value="2"/>
</dbReference>
<feature type="compositionally biased region" description="Basic and acidic residues" evidence="12">
    <location>
        <begin position="692"/>
        <end position="704"/>
    </location>
</feature>
<dbReference type="GO" id="GO:0000729">
    <property type="term" value="P:DNA double-strand break processing"/>
    <property type="evidence" value="ECO:0007669"/>
    <property type="project" value="UniProtKB-ARBA"/>
</dbReference>
<keyword evidence="9" id="KW-0539">Nucleus</keyword>
<evidence type="ECO:0000256" key="11">
    <source>
        <dbReference type="ARBA" id="ARBA00034808"/>
    </source>
</evidence>
<evidence type="ECO:0000259" key="13">
    <source>
        <dbReference type="PROSITE" id="PS50206"/>
    </source>
</evidence>
<feature type="region of interest" description="Disordered" evidence="12">
    <location>
        <begin position="664"/>
        <end position="752"/>
    </location>
</feature>
<keyword evidence="4" id="KW-0378">Hydrolase</keyword>
<evidence type="ECO:0000256" key="1">
    <source>
        <dbReference type="ARBA" id="ARBA00004123"/>
    </source>
</evidence>
<feature type="region of interest" description="Disordered" evidence="12">
    <location>
        <begin position="1602"/>
        <end position="1629"/>
    </location>
</feature>
<dbReference type="PROSITE" id="PS00690">
    <property type="entry name" value="DEAH_ATP_HELICASE"/>
    <property type="match status" value="1"/>
</dbReference>
<keyword evidence="6" id="KW-0067">ATP-binding</keyword>
<evidence type="ECO:0000256" key="8">
    <source>
        <dbReference type="ARBA" id="ARBA00023235"/>
    </source>
</evidence>
<proteinExistence type="inferred from homology"/>
<feature type="region of interest" description="Disordered" evidence="12">
    <location>
        <begin position="1568"/>
        <end position="1590"/>
    </location>
</feature>
<dbReference type="Pfam" id="PF09382">
    <property type="entry name" value="RQC"/>
    <property type="match status" value="1"/>
</dbReference>
<dbReference type="GO" id="GO:0005524">
    <property type="term" value="F:ATP binding"/>
    <property type="evidence" value="ECO:0007669"/>
    <property type="project" value="UniProtKB-KW"/>
</dbReference>
<feature type="region of interest" description="Disordered" evidence="12">
    <location>
        <begin position="324"/>
        <end position="466"/>
    </location>
</feature>
<dbReference type="CDD" id="cd17920">
    <property type="entry name" value="DEXHc_RecQ"/>
    <property type="match status" value="1"/>
</dbReference>
<dbReference type="Gene3D" id="1.10.10.10">
    <property type="entry name" value="Winged helix-like DNA-binding domain superfamily/Winged helix DNA-binding domain"/>
    <property type="match status" value="1"/>
</dbReference>
<dbReference type="InterPro" id="IPR032284">
    <property type="entry name" value="RecQ_Zn-bd"/>
</dbReference>
<evidence type="ECO:0000256" key="5">
    <source>
        <dbReference type="ARBA" id="ARBA00022806"/>
    </source>
</evidence>
<dbReference type="SUPFAM" id="SSF47819">
    <property type="entry name" value="HRDC-like"/>
    <property type="match status" value="1"/>
</dbReference>
<dbReference type="Pfam" id="PF00271">
    <property type="entry name" value="Helicase_C"/>
    <property type="match status" value="1"/>
</dbReference>
<dbReference type="InterPro" id="IPR004589">
    <property type="entry name" value="DNA_helicase_ATP-dep_RecQ"/>
</dbReference>
<evidence type="ECO:0000256" key="12">
    <source>
        <dbReference type="SAM" id="MobiDB-lite"/>
    </source>
</evidence>
<dbReference type="InterPro" id="IPR001650">
    <property type="entry name" value="Helicase_C-like"/>
</dbReference>
<dbReference type="GO" id="GO:0016787">
    <property type="term" value="F:hydrolase activity"/>
    <property type="evidence" value="ECO:0007669"/>
    <property type="project" value="UniProtKB-KW"/>
</dbReference>
<evidence type="ECO:0000313" key="18">
    <source>
        <dbReference type="Proteomes" id="UP000800093"/>
    </source>
</evidence>
<feature type="compositionally biased region" description="Polar residues" evidence="12">
    <location>
        <begin position="1699"/>
        <end position="1708"/>
    </location>
</feature>
<dbReference type="Pfam" id="PF00570">
    <property type="entry name" value="HRDC"/>
    <property type="match status" value="1"/>
</dbReference>
<dbReference type="GO" id="GO:0009378">
    <property type="term" value="F:four-way junction helicase activity"/>
    <property type="evidence" value="ECO:0007669"/>
    <property type="project" value="TreeGrafter"/>
</dbReference>
<feature type="region of interest" description="Disordered" evidence="12">
    <location>
        <begin position="61"/>
        <end position="108"/>
    </location>
</feature>
<dbReference type="SMART" id="SM00490">
    <property type="entry name" value="HELICc"/>
    <property type="match status" value="1"/>
</dbReference>
<dbReference type="InterPro" id="IPR010997">
    <property type="entry name" value="HRDC-like_sf"/>
</dbReference>
<dbReference type="EMBL" id="ML986600">
    <property type="protein sequence ID" value="KAF2266236.1"/>
    <property type="molecule type" value="Genomic_DNA"/>
</dbReference>
<dbReference type="Pfam" id="PF16124">
    <property type="entry name" value="RecQ_Zn_bind"/>
    <property type="match status" value="1"/>
</dbReference>
<dbReference type="InterPro" id="IPR027417">
    <property type="entry name" value="P-loop_NTPase"/>
</dbReference>
<dbReference type="InterPro" id="IPR018982">
    <property type="entry name" value="RQC_domain"/>
</dbReference>
<feature type="compositionally biased region" description="Acidic residues" evidence="12">
    <location>
        <begin position="1580"/>
        <end position="1590"/>
    </location>
</feature>
<feature type="compositionally biased region" description="Gly residues" evidence="12">
    <location>
        <begin position="1734"/>
        <end position="1747"/>
    </location>
</feature>
<feature type="region of interest" description="Disordered" evidence="12">
    <location>
        <begin position="1652"/>
        <end position="1754"/>
    </location>
</feature>
<feature type="compositionally biased region" description="Acidic residues" evidence="12">
    <location>
        <begin position="355"/>
        <end position="375"/>
    </location>
</feature>
<feature type="compositionally biased region" description="Gly residues" evidence="12">
    <location>
        <begin position="1681"/>
        <end position="1693"/>
    </location>
</feature>
<dbReference type="GO" id="GO:0003677">
    <property type="term" value="F:DNA binding"/>
    <property type="evidence" value="ECO:0007669"/>
    <property type="project" value="UniProtKB-KW"/>
</dbReference>
<dbReference type="InterPro" id="IPR002121">
    <property type="entry name" value="HRDC_dom"/>
</dbReference>
<keyword evidence="3" id="KW-0547">Nucleotide-binding</keyword>
<dbReference type="GO" id="GO:0000724">
    <property type="term" value="P:double-strand break repair via homologous recombination"/>
    <property type="evidence" value="ECO:0007669"/>
    <property type="project" value="TreeGrafter"/>
</dbReference>
<evidence type="ECO:0000313" key="17">
    <source>
        <dbReference type="EMBL" id="KAF2266236.1"/>
    </source>
</evidence>
<dbReference type="GO" id="GO:0031422">
    <property type="term" value="C:RecQ family helicase-topoisomerase III complex"/>
    <property type="evidence" value="ECO:0007669"/>
    <property type="project" value="UniProtKB-ARBA"/>
</dbReference>
<feature type="region of interest" description="Disordered" evidence="12">
    <location>
        <begin position="795"/>
        <end position="817"/>
    </location>
</feature>
<dbReference type="PROSITE" id="PS51192">
    <property type="entry name" value="HELICASE_ATP_BIND_1"/>
    <property type="match status" value="1"/>
</dbReference>
<dbReference type="Pfam" id="PF00270">
    <property type="entry name" value="DEAD"/>
    <property type="match status" value="1"/>
</dbReference>
<dbReference type="SMART" id="SM00487">
    <property type="entry name" value="DEXDc"/>
    <property type="match status" value="1"/>
</dbReference>
<comment type="similarity">
    <text evidence="2">Belongs to the helicase family. RecQ subfamily.</text>
</comment>
<dbReference type="GO" id="GO:0031573">
    <property type="term" value="P:mitotic intra-S DNA damage checkpoint signaling"/>
    <property type="evidence" value="ECO:0007669"/>
    <property type="project" value="UniProtKB-ARBA"/>
</dbReference>
<dbReference type="CDD" id="cd18794">
    <property type="entry name" value="SF2_C_RecQ"/>
    <property type="match status" value="1"/>
</dbReference>
<name>A0A9P4KCM4_9PLEO</name>
<dbReference type="GO" id="GO:0006312">
    <property type="term" value="P:mitotic recombination"/>
    <property type="evidence" value="ECO:0007669"/>
    <property type="project" value="UniProtKB-ARBA"/>
</dbReference>
<comment type="caution">
    <text evidence="17">The sequence shown here is derived from an EMBL/GenBank/DDBJ whole genome shotgun (WGS) entry which is preliminary data.</text>
</comment>
<keyword evidence="18" id="KW-1185">Reference proteome</keyword>
<evidence type="ECO:0000256" key="6">
    <source>
        <dbReference type="ARBA" id="ARBA00022840"/>
    </source>
</evidence>
<feature type="compositionally biased region" description="Acidic residues" evidence="12">
    <location>
        <begin position="723"/>
        <end position="739"/>
    </location>
</feature>
<dbReference type="PANTHER" id="PTHR13710">
    <property type="entry name" value="DNA HELICASE RECQ FAMILY MEMBER"/>
    <property type="match status" value="1"/>
</dbReference>
<comment type="catalytic activity">
    <reaction evidence="10">
        <text>Couples ATP hydrolysis with the unwinding of duplex DNA by translocating in the 3'-5' direction.</text>
        <dbReference type="EC" id="5.6.2.4"/>
    </reaction>
</comment>
<feature type="domain" description="HRDC" evidence="14">
    <location>
        <begin position="1482"/>
        <end position="1565"/>
    </location>
</feature>
<dbReference type="GO" id="GO:0006260">
    <property type="term" value="P:DNA replication"/>
    <property type="evidence" value="ECO:0007669"/>
    <property type="project" value="InterPro"/>
</dbReference>
<feature type="compositionally biased region" description="Polar residues" evidence="12">
    <location>
        <begin position="432"/>
        <end position="447"/>
    </location>
</feature>
<dbReference type="FunFam" id="3.40.50.300:FF:000340">
    <property type="entry name" value="Bloom syndrome, RecQ helicase"/>
    <property type="match status" value="1"/>
</dbReference>
<dbReference type="FunFam" id="3.40.50.300:FF:000296">
    <property type="entry name" value="ATP-dependent DNA helicase RecQ"/>
    <property type="match status" value="1"/>
</dbReference>
<dbReference type="InterPro" id="IPR002464">
    <property type="entry name" value="DNA/RNA_helicase_DEAH_CS"/>
</dbReference>
<evidence type="ECO:0000256" key="9">
    <source>
        <dbReference type="ARBA" id="ARBA00023242"/>
    </source>
</evidence>
<dbReference type="GO" id="GO:0043138">
    <property type="term" value="F:3'-5' DNA helicase activity"/>
    <property type="evidence" value="ECO:0007669"/>
    <property type="project" value="UniProtKB-EC"/>
</dbReference>
<protein>
    <recommendedName>
        <fullName evidence="11">DNA 3'-5' helicase</fullName>
        <ecNumber evidence="11">5.6.2.4</ecNumber>
    </recommendedName>
</protein>
<feature type="compositionally biased region" description="Polar residues" evidence="12">
    <location>
        <begin position="1652"/>
        <end position="1673"/>
    </location>
</feature>
<dbReference type="EC" id="5.6.2.4" evidence="11"/>
<dbReference type="SMART" id="SM00956">
    <property type="entry name" value="RQC"/>
    <property type="match status" value="1"/>
</dbReference>
<dbReference type="PROSITE" id="PS51194">
    <property type="entry name" value="HELICASE_CTER"/>
    <property type="match status" value="1"/>
</dbReference>
<reference evidence="18" key="1">
    <citation type="journal article" date="2020" name="Stud. Mycol.">
        <title>101 Dothideomycetes genomes: A test case for predicting lifestyles and emergence of pathogens.</title>
        <authorList>
            <person name="Haridas S."/>
            <person name="Albert R."/>
            <person name="Binder M."/>
            <person name="Bloem J."/>
            <person name="LaButti K."/>
            <person name="Salamov A."/>
            <person name="Andreopoulos B."/>
            <person name="Baker S."/>
            <person name="Barry K."/>
            <person name="Bills G."/>
            <person name="Bluhm B."/>
            <person name="Cannon C."/>
            <person name="Castanera R."/>
            <person name="Culley D."/>
            <person name="Daum C."/>
            <person name="Ezra D."/>
            <person name="Gonzalez J."/>
            <person name="Henrissat B."/>
            <person name="Kuo A."/>
            <person name="Liang C."/>
            <person name="Lipzen A."/>
            <person name="Lutzoni F."/>
            <person name="Magnuson J."/>
            <person name="Mondo S."/>
            <person name="Nolan M."/>
            <person name="Ohm R."/>
            <person name="Pangilinan J."/>
            <person name="Park H.-J."/>
            <person name="Ramirez L."/>
            <person name="Alfaro M."/>
            <person name="Sun H."/>
            <person name="Tritt A."/>
            <person name="Yoshinaga Y."/>
            <person name="Zwiers L.-H."/>
            <person name="Turgeon B."/>
            <person name="Goodwin S."/>
            <person name="Spatafora J."/>
            <person name="Crous P."/>
            <person name="Grigoriev I."/>
        </authorList>
    </citation>
    <scope>NUCLEOTIDE SEQUENCE [LARGE SCALE GENOMIC DNA]</scope>
    <source>
        <strain evidence="18">CBS 304.66</strain>
    </source>
</reference>
<evidence type="ECO:0000259" key="16">
    <source>
        <dbReference type="PROSITE" id="PS51194"/>
    </source>
</evidence>
<dbReference type="PROSITE" id="PS50967">
    <property type="entry name" value="HRDC"/>
    <property type="match status" value="1"/>
</dbReference>
<evidence type="ECO:0000256" key="2">
    <source>
        <dbReference type="ARBA" id="ARBA00005446"/>
    </source>
</evidence>
<dbReference type="GO" id="GO:0005737">
    <property type="term" value="C:cytoplasm"/>
    <property type="evidence" value="ECO:0007669"/>
    <property type="project" value="TreeGrafter"/>
</dbReference>
<evidence type="ECO:0000259" key="14">
    <source>
        <dbReference type="PROSITE" id="PS50967"/>
    </source>
</evidence>
<keyword evidence="5" id="KW-0347">Helicase</keyword>
<evidence type="ECO:0000259" key="15">
    <source>
        <dbReference type="PROSITE" id="PS51192"/>
    </source>
</evidence>
<comment type="subcellular location">
    <subcellularLocation>
        <location evidence="1">Nucleus</location>
    </subcellularLocation>
</comment>
<dbReference type="InterPro" id="IPR014001">
    <property type="entry name" value="Helicase_ATP-bd"/>
</dbReference>
<dbReference type="PROSITE" id="PS50206">
    <property type="entry name" value="RHODANESE_3"/>
    <property type="match status" value="1"/>
</dbReference>